<dbReference type="AlphaFoldDB" id="E8MY05"/>
<evidence type="ECO:0000259" key="7">
    <source>
        <dbReference type="Pfam" id="PF13244"/>
    </source>
</evidence>
<dbReference type="GO" id="GO:0005886">
    <property type="term" value="C:plasma membrane"/>
    <property type="evidence" value="ECO:0007669"/>
    <property type="project" value="UniProtKB-SubCell"/>
</dbReference>
<dbReference type="RefSeq" id="WP_013560605.1">
    <property type="nucleotide sequence ID" value="NC_014960.1"/>
</dbReference>
<evidence type="ECO:0000256" key="2">
    <source>
        <dbReference type="ARBA" id="ARBA00022475"/>
    </source>
</evidence>
<feature type="transmembrane region" description="Helical" evidence="6">
    <location>
        <begin position="138"/>
        <end position="157"/>
    </location>
</feature>
<gene>
    <name evidence="8" type="ordered locus">ANT_22100</name>
</gene>
<organism evidence="8 9">
    <name type="scientific">Anaerolinea thermophila (strain DSM 14523 / JCM 11388 / NBRC 100420 / UNI-1)</name>
    <dbReference type="NCBI Taxonomy" id="926569"/>
    <lineage>
        <taxon>Bacteria</taxon>
        <taxon>Bacillati</taxon>
        <taxon>Chloroflexota</taxon>
        <taxon>Anaerolineae</taxon>
        <taxon>Anaerolineales</taxon>
        <taxon>Anaerolineaceae</taxon>
        <taxon>Anaerolinea</taxon>
    </lineage>
</organism>
<dbReference type="Proteomes" id="UP000008922">
    <property type="component" value="Chromosome"/>
</dbReference>
<reference evidence="8 9" key="1">
    <citation type="submission" date="2010-12" db="EMBL/GenBank/DDBJ databases">
        <title>Whole genome sequence of Anaerolinea thermophila UNI-1.</title>
        <authorList>
            <person name="Narita-Yamada S."/>
            <person name="Kishi E."/>
            <person name="Watanabe Y."/>
            <person name="Takasaki K."/>
            <person name="Ankai A."/>
            <person name="Oguchi A."/>
            <person name="Fukui S."/>
            <person name="Takahashi M."/>
            <person name="Yashiro I."/>
            <person name="Hosoyama A."/>
            <person name="Sekiguchi Y."/>
            <person name="Hanada S."/>
            <person name="Fujita N."/>
        </authorList>
    </citation>
    <scope>NUCLEOTIDE SEQUENCE [LARGE SCALE GENOMIC DNA]</scope>
    <source>
        <strain evidence="9">DSM 14523 / JCM 11388 / NBRC 100420 / UNI-1</strain>
    </source>
</reference>
<keyword evidence="2" id="KW-1003">Cell membrane</keyword>
<accession>E8MY05</accession>
<evidence type="ECO:0000256" key="5">
    <source>
        <dbReference type="ARBA" id="ARBA00023136"/>
    </source>
</evidence>
<feature type="transmembrane region" description="Helical" evidence="6">
    <location>
        <begin position="27"/>
        <end position="44"/>
    </location>
</feature>
<proteinExistence type="predicted"/>
<dbReference type="HOGENOM" id="CLU_1591197_0_0_0"/>
<dbReference type="InParanoid" id="E8MY05"/>
<dbReference type="InterPro" id="IPR042106">
    <property type="entry name" value="Nuo/plastoQ_OxRdtase_6_NuoJ"/>
</dbReference>
<protein>
    <submittedName>
        <fullName evidence="8">Hypothetical membrane protein</fullName>
    </submittedName>
</protein>
<name>E8MY05_ANATU</name>
<evidence type="ECO:0000256" key="3">
    <source>
        <dbReference type="ARBA" id="ARBA00022692"/>
    </source>
</evidence>
<dbReference type="KEGG" id="atm:ANT_22100"/>
<dbReference type="STRING" id="926569.ANT_22100"/>
<evidence type="ECO:0000256" key="4">
    <source>
        <dbReference type="ARBA" id="ARBA00022989"/>
    </source>
</evidence>
<feature type="transmembrane region" description="Helical" evidence="6">
    <location>
        <begin position="87"/>
        <end position="107"/>
    </location>
</feature>
<sequence length="167" mass="18326">MLDLLIGAGILFCAVKAMQENRLLVSALWLALTSALVSWMMYRVGAAEVAVVELSVGAGLVTVLFVFAINIAGDESLTRQSLVPRPLAWFAVVFSMGLLVWMIMPTLQSERMRAVLEQTGVLAGLFRSVLWEDRRVDTLMQVVLFFAGALAVLGLIGEQRKSHEESE</sequence>
<dbReference type="EMBL" id="AP012029">
    <property type="protein sequence ID" value="BAJ64236.1"/>
    <property type="molecule type" value="Genomic_DNA"/>
</dbReference>
<evidence type="ECO:0000313" key="8">
    <source>
        <dbReference type="EMBL" id="BAJ64236.1"/>
    </source>
</evidence>
<dbReference type="eggNOG" id="COG0839">
    <property type="taxonomic scope" value="Bacteria"/>
</dbReference>
<keyword evidence="3 6" id="KW-0812">Transmembrane</keyword>
<keyword evidence="9" id="KW-1185">Reference proteome</keyword>
<dbReference type="Pfam" id="PF13244">
    <property type="entry name" value="MbhD"/>
    <property type="match status" value="1"/>
</dbReference>
<comment type="subcellular location">
    <subcellularLocation>
        <location evidence="1">Cell membrane</location>
        <topology evidence="1">Multi-pass membrane protein</topology>
    </subcellularLocation>
</comment>
<feature type="domain" description="MrpA C-terminal/MbhD" evidence="7">
    <location>
        <begin position="9"/>
        <end position="69"/>
    </location>
</feature>
<keyword evidence="5 6" id="KW-0472">Membrane</keyword>
<dbReference type="OrthoDB" id="164762at2"/>
<feature type="transmembrane region" description="Helical" evidence="6">
    <location>
        <begin position="51"/>
        <end position="72"/>
    </location>
</feature>
<evidence type="ECO:0000313" key="9">
    <source>
        <dbReference type="Proteomes" id="UP000008922"/>
    </source>
</evidence>
<evidence type="ECO:0000256" key="1">
    <source>
        <dbReference type="ARBA" id="ARBA00004651"/>
    </source>
</evidence>
<keyword evidence="4 6" id="KW-1133">Transmembrane helix</keyword>
<dbReference type="InterPro" id="IPR025383">
    <property type="entry name" value="MrpA_C/MbhD"/>
</dbReference>
<evidence type="ECO:0000256" key="6">
    <source>
        <dbReference type="SAM" id="Phobius"/>
    </source>
</evidence>
<dbReference type="Gene3D" id="1.20.120.1200">
    <property type="entry name" value="NADH-ubiquinone/plastoquinone oxidoreductase chain 6, subunit NuoJ"/>
    <property type="match status" value="1"/>
</dbReference>